<gene>
    <name evidence="2" type="ORF">BDV98DRAFT_496278</name>
</gene>
<dbReference type="OrthoDB" id="47172at2759"/>
<dbReference type="PANTHER" id="PTHR12461">
    <property type="entry name" value="HYPOXIA-INDUCIBLE FACTOR 1 ALPHA INHIBITOR-RELATED"/>
    <property type="match status" value="1"/>
</dbReference>
<name>A0A5C3R0T2_9AGAR</name>
<feature type="domain" description="JmjC" evidence="1">
    <location>
        <begin position="222"/>
        <end position="367"/>
    </location>
</feature>
<keyword evidence="3" id="KW-1185">Reference proteome</keyword>
<dbReference type="InterPro" id="IPR003347">
    <property type="entry name" value="JmjC_dom"/>
</dbReference>
<dbReference type="InterPro" id="IPR041667">
    <property type="entry name" value="Cupin_8"/>
</dbReference>
<protein>
    <recommendedName>
        <fullName evidence="1">JmjC domain-containing protein</fullName>
    </recommendedName>
</protein>
<reference evidence="2 3" key="1">
    <citation type="journal article" date="2019" name="Nat. Ecol. Evol.">
        <title>Megaphylogeny resolves global patterns of mushroom evolution.</title>
        <authorList>
            <person name="Varga T."/>
            <person name="Krizsan K."/>
            <person name="Foldi C."/>
            <person name="Dima B."/>
            <person name="Sanchez-Garcia M."/>
            <person name="Sanchez-Ramirez S."/>
            <person name="Szollosi G.J."/>
            <person name="Szarkandi J.G."/>
            <person name="Papp V."/>
            <person name="Albert L."/>
            <person name="Andreopoulos W."/>
            <person name="Angelini C."/>
            <person name="Antonin V."/>
            <person name="Barry K.W."/>
            <person name="Bougher N.L."/>
            <person name="Buchanan P."/>
            <person name="Buyck B."/>
            <person name="Bense V."/>
            <person name="Catcheside P."/>
            <person name="Chovatia M."/>
            <person name="Cooper J."/>
            <person name="Damon W."/>
            <person name="Desjardin D."/>
            <person name="Finy P."/>
            <person name="Geml J."/>
            <person name="Haridas S."/>
            <person name="Hughes K."/>
            <person name="Justo A."/>
            <person name="Karasinski D."/>
            <person name="Kautmanova I."/>
            <person name="Kiss B."/>
            <person name="Kocsube S."/>
            <person name="Kotiranta H."/>
            <person name="LaButti K.M."/>
            <person name="Lechner B.E."/>
            <person name="Liimatainen K."/>
            <person name="Lipzen A."/>
            <person name="Lukacs Z."/>
            <person name="Mihaltcheva S."/>
            <person name="Morgado L.N."/>
            <person name="Niskanen T."/>
            <person name="Noordeloos M.E."/>
            <person name="Ohm R.A."/>
            <person name="Ortiz-Santana B."/>
            <person name="Ovrebo C."/>
            <person name="Racz N."/>
            <person name="Riley R."/>
            <person name="Savchenko A."/>
            <person name="Shiryaev A."/>
            <person name="Soop K."/>
            <person name="Spirin V."/>
            <person name="Szebenyi C."/>
            <person name="Tomsovsky M."/>
            <person name="Tulloss R.E."/>
            <person name="Uehling J."/>
            <person name="Grigoriev I.V."/>
            <person name="Vagvolgyi C."/>
            <person name="Papp T."/>
            <person name="Martin F.M."/>
            <person name="Miettinen O."/>
            <person name="Hibbett D.S."/>
            <person name="Nagy L.G."/>
        </authorList>
    </citation>
    <scope>NUCLEOTIDE SEQUENCE [LARGE SCALE GENOMIC DNA]</scope>
    <source>
        <strain evidence="2 3">CBS 309.79</strain>
    </source>
</reference>
<organism evidence="2 3">
    <name type="scientific">Pterulicium gracile</name>
    <dbReference type="NCBI Taxonomy" id="1884261"/>
    <lineage>
        <taxon>Eukaryota</taxon>
        <taxon>Fungi</taxon>
        <taxon>Dikarya</taxon>
        <taxon>Basidiomycota</taxon>
        <taxon>Agaricomycotina</taxon>
        <taxon>Agaricomycetes</taxon>
        <taxon>Agaricomycetidae</taxon>
        <taxon>Agaricales</taxon>
        <taxon>Pleurotineae</taxon>
        <taxon>Pterulaceae</taxon>
        <taxon>Pterulicium</taxon>
    </lineage>
</organism>
<dbReference type="PANTHER" id="PTHR12461:SF94">
    <property type="entry name" value="JMJC DOMAIN-CONTAINING PROTEIN"/>
    <property type="match status" value="1"/>
</dbReference>
<dbReference type="AlphaFoldDB" id="A0A5C3R0T2"/>
<accession>A0A5C3R0T2</accession>
<dbReference type="EMBL" id="ML178814">
    <property type="protein sequence ID" value="TFL07782.1"/>
    <property type="molecule type" value="Genomic_DNA"/>
</dbReference>
<evidence type="ECO:0000313" key="2">
    <source>
        <dbReference type="EMBL" id="TFL07782.1"/>
    </source>
</evidence>
<dbReference type="Gene3D" id="2.60.120.650">
    <property type="entry name" value="Cupin"/>
    <property type="match status" value="1"/>
</dbReference>
<evidence type="ECO:0000313" key="3">
    <source>
        <dbReference type="Proteomes" id="UP000305067"/>
    </source>
</evidence>
<evidence type="ECO:0000259" key="1">
    <source>
        <dbReference type="PROSITE" id="PS51184"/>
    </source>
</evidence>
<proteinExistence type="predicted"/>
<dbReference type="Pfam" id="PF13621">
    <property type="entry name" value="Cupin_8"/>
    <property type="match status" value="1"/>
</dbReference>
<dbReference type="Proteomes" id="UP000305067">
    <property type="component" value="Unassembled WGS sequence"/>
</dbReference>
<dbReference type="PROSITE" id="PS51184">
    <property type="entry name" value="JMJC"/>
    <property type="match status" value="1"/>
</dbReference>
<dbReference type="STRING" id="1884261.A0A5C3R0T2"/>
<sequence length="367" mass="41568">MKSSSGSLCWRRLYTDASIFMALDDMRALPPRISEAISRLDKAMILAGAPGQERAELIHHLIAHIQTNHFTPRPQHHQPKRFCHEITHKHTFLPSSRHEVDCLTSEPSLASFRKNLCKRPFVIRRYASSWPALQEHSWNSVDYMRSVAGPSRIVPVEIGSDYTTEDWSQELMSWTEFITHLCPSEGSQSRSTVLYLAQHDLMKQFPALRDDIAVPDYVYACPPTPDNYPQYKPPQNEEELVLNVWLGPKDTVSPAHTDPFYNAYVQVVGYKTVWLAPPSVNSFMNPFSDSSPSTHPAANTTNPMMANTSKVDVFAIEEAFKGSSFEKHVVPVASRVTLGPGDLLFFPPGWWHGMKSETTSFSISMWF</sequence>
<dbReference type="SUPFAM" id="SSF51197">
    <property type="entry name" value="Clavaminate synthase-like"/>
    <property type="match status" value="1"/>
</dbReference>